<sequence>MIIKNNHPLIKASTYMPQWQIRHFSWLPINQIVYNYVHYDHGIASFGTDIDWFRAYWEYGLQNKVIGRLKPGFHSWTLNNHLRSETRLAHKSGLKYKLDIVIQHENFCQLFSIGSLMPAQVVLDNILSNYQLFQEKLQTLANSLHNIIDETGSKIYLEPDISLRDQLVINNKIQQPADSLNLTHIEKQCLDLLNLKYSTKEMANSLGLSEIGIKAIIYRINAKLKEDHPAYFQFKEKSQSIGLMKA</sequence>
<protein>
    <recommendedName>
        <fullName evidence="3">LuxR family transcriptional regulator</fullName>
    </recommendedName>
</protein>
<comment type="caution">
    <text evidence="1">The sequence shown here is derived from an EMBL/GenBank/DDBJ whole genome shotgun (WGS) entry which is preliminary data.</text>
</comment>
<name>A0ABS5ZHR8_9GAMM</name>
<evidence type="ECO:0008006" key="3">
    <source>
        <dbReference type="Google" id="ProtNLM"/>
    </source>
</evidence>
<dbReference type="RefSeq" id="WP_215821054.1">
    <property type="nucleotide sequence ID" value="NZ_JAGSOY010000051.1"/>
</dbReference>
<evidence type="ECO:0000313" key="1">
    <source>
        <dbReference type="EMBL" id="MBU2712831.1"/>
    </source>
</evidence>
<organism evidence="1 2">
    <name type="scientific">Zooshikella harenae</name>
    <dbReference type="NCBI Taxonomy" id="2827238"/>
    <lineage>
        <taxon>Bacteria</taxon>
        <taxon>Pseudomonadati</taxon>
        <taxon>Pseudomonadota</taxon>
        <taxon>Gammaproteobacteria</taxon>
        <taxon>Oceanospirillales</taxon>
        <taxon>Zooshikellaceae</taxon>
        <taxon>Zooshikella</taxon>
    </lineage>
</organism>
<dbReference type="Gene3D" id="3.40.50.2300">
    <property type="match status" value="1"/>
</dbReference>
<reference evidence="1 2" key="1">
    <citation type="submission" date="2021-04" db="EMBL/GenBank/DDBJ databases">
        <authorList>
            <person name="Pira H."/>
            <person name="Risdian C."/>
            <person name="Wink J."/>
        </authorList>
    </citation>
    <scope>NUCLEOTIDE SEQUENCE [LARGE SCALE GENOMIC DNA]</scope>
    <source>
        <strain evidence="1 2">WH53</strain>
    </source>
</reference>
<gene>
    <name evidence="1" type="ORF">KCG35_17320</name>
</gene>
<dbReference type="EMBL" id="JAGSOY010000051">
    <property type="protein sequence ID" value="MBU2712831.1"/>
    <property type="molecule type" value="Genomic_DNA"/>
</dbReference>
<keyword evidence="2" id="KW-1185">Reference proteome</keyword>
<proteinExistence type="predicted"/>
<dbReference type="Proteomes" id="UP000690515">
    <property type="component" value="Unassembled WGS sequence"/>
</dbReference>
<evidence type="ECO:0000313" key="2">
    <source>
        <dbReference type="Proteomes" id="UP000690515"/>
    </source>
</evidence>
<dbReference type="InterPro" id="IPR016032">
    <property type="entry name" value="Sig_transdc_resp-reg_C-effctor"/>
</dbReference>
<dbReference type="SUPFAM" id="SSF46894">
    <property type="entry name" value="C-terminal effector domain of the bipartite response regulators"/>
    <property type="match status" value="1"/>
</dbReference>
<accession>A0ABS5ZHR8</accession>